<evidence type="ECO:0000313" key="1">
    <source>
        <dbReference type="EMBL" id="GHI41209.1"/>
    </source>
</evidence>
<accession>A0ABQ3QVG5</accession>
<organism evidence="1 2">
    <name type="scientific">Streptomyces violascens</name>
    <dbReference type="NCBI Taxonomy" id="67381"/>
    <lineage>
        <taxon>Bacteria</taxon>
        <taxon>Bacillati</taxon>
        <taxon>Actinomycetota</taxon>
        <taxon>Actinomycetes</taxon>
        <taxon>Kitasatosporales</taxon>
        <taxon>Streptomycetaceae</taxon>
        <taxon>Streptomyces</taxon>
    </lineage>
</organism>
<dbReference type="EMBL" id="BNDY01000017">
    <property type="protein sequence ID" value="GHI41209.1"/>
    <property type="molecule type" value="Genomic_DNA"/>
</dbReference>
<keyword evidence="2" id="KW-1185">Reference proteome</keyword>
<protein>
    <submittedName>
        <fullName evidence="1">Uncharacterized protein</fullName>
    </submittedName>
</protein>
<dbReference type="RefSeq" id="WP_189966452.1">
    <property type="nucleotide sequence ID" value="NZ_BMUA01000016.1"/>
</dbReference>
<comment type="caution">
    <text evidence="1">The sequence shown here is derived from an EMBL/GenBank/DDBJ whole genome shotgun (WGS) entry which is preliminary data.</text>
</comment>
<proteinExistence type="predicted"/>
<name>A0ABQ3QVG5_9ACTN</name>
<sequence length="102" mass="11265">MGATDFFEPANGRNLSRAFFNAKCKAAWEHGHREYSGTVYDKDDVILIDEPQRSLPEATRLAKELLDARDPRVFPKVGPAGALPIETDGNQPGWLFFGLAAC</sequence>
<gene>
    <name evidence="1" type="ORF">Sviol_56170</name>
</gene>
<evidence type="ECO:0000313" key="2">
    <source>
        <dbReference type="Proteomes" id="UP001050808"/>
    </source>
</evidence>
<dbReference type="Proteomes" id="UP001050808">
    <property type="component" value="Unassembled WGS sequence"/>
</dbReference>
<reference evidence="1" key="1">
    <citation type="submission" date="2024-05" db="EMBL/GenBank/DDBJ databases">
        <title>Whole genome shotgun sequence of Streptomyces violascens NBRC 12920.</title>
        <authorList>
            <person name="Komaki H."/>
            <person name="Tamura T."/>
        </authorList>
    </citation>
    <scope>NUCLEOTIDE SEQUENCE</scope>
    <source>
        <strain evidence="1">NBRC 12920</strain>
    </source>
</reference>